<keyword evidence="3" id="KW-0808">Transferase</keyword>
<keyword evidence="11" id="KW-0472">Membrane</keyword>
<comment type="caution">
    <text evidence="13">The sequence shown here is derived from an EMBL/GenBank/DDBJ whole genome shotgun (WGS) entry which is preliminary data.</text>
</comment>
<dbReference type="CDD" id="cd08002">
    <property type="entry name" value="WGR_PARP3_like"/>
    <property type="match status" value="1"/>
</dbReference>
<name>A0A1Q9E4B2_SYMMI</name>
<evidence type="ECO:0000256" key="1">
    <source>
        <dbReference type="ARBA" id="ARBA00004123"/>
    </source>
</evidence>
<dbReference type="Proteomes" id="UP000186817">
    <property type="component" value="Unassembled WGS sequence"/>
</dbReference>
<dbReference type="OrthoDB" id="2017365at2759"/>
<feature type="compositionally biased region" description="Basic and acidic residues" evidence="10">
    <location>
        <begin position="599"/>
        <end position="610"/>
    </location>
</feature>
<keyword evidence="14" id="KW-1185">Reference proteome</keyword>
<dbReference type="FunFam" id="2.20.140.10:FF:000001">
    <property type="entry name" value="Poly [ADP-ribose] polymerase"/>
    <property type="match status" value="1"/>
</dbReference>
<feature type="compositionally biased region" description="Low complexity" evidence="10">
    <location>
        <begin position="1248"/>
        <end position="1269"/>
    </location>
</feature>
<dbReference type="InterPro" id="IPR009091">
    <property type="entry name" value="RCC1/BLIP-II"/>
</dbReference>
<dbReference type="InterPro" id="IPR036616">
    <property type="entry name" value="Poly(ADP-ribose)pol_reg_dom_sf"/>
</dbReference>
<dbReference type="SUPFAM" id="SSF47587">
    <property type="entry name" value="Domain of poly(ADP-ribose) polymerase"/>
    <property type="match status" value="1"/>
</dbReference>
<keyword evidence="6" id="KW-0520">NAD</keyword>
<feature type="region of interest" description="Disordered" evidence="10">
    <location>
        <begin position="590"/>
        <end position="677"/>
    </location>
</feature>
<dbReference type="SMART" id="SM00773">
    <property type="entry name" value="WGR"/>
    <property type="match status" value="1"/>
</dbReference>
<evidence type="ECO:0000313" key="14">
    <source>
        <dbReference type="Proteomes" id="UP000186817"/>
    </source>
</evidence>
<dbReference type="GO" id="GO:0005634">
    <property type="term" value="C:nucleus"/>
    <property type="evidence" value="ECO:0007669"/>
    <property type="project" value="UniProtKB-SubCell"/>
</dbReference>
<feature type="transmembrane region" description="Helical" evidence="11">
    <location>
        <begin position="1975"/>
        <end position="1993"/>
    </location>
</feature>
<dbReference type="Gene3D" id="2.130.10.30">
    <property type="entry name" value="Regulator of chromosome condensation 1/beta-lactamase-inhibitor protein II"/>
    <property type="match status" value="6"/>
</dbReference>
<keyword evidence="2" id="KW-0328">Glycosyltransferase</keyword>
<protein>
    <submittedName>
        <fullName evidence="13">Poly [ADP-ribose] polymerase 3</fullName>
    </submittedName>
</protein>
<keyword evidence="11" id="KW-0812">Transmembrane</keyword>
<evidence type="ECO:0000256" key="9">
    <source>
        <dbReference type="SAM" id="Coils"/>
    </source>
</evidence>
<feature type="region of interest" description="Disordered" evidence="10">
    <location>
        <begin position="1553"/>
        <end position="1625"/>
    </location>
</feature>
<evidence type="ECO:0000256" key="6">
    <source>
        <dbReference type="ARBA" id="ARBA00023027"/>
    </source>
</evidence>
<feature type="domain" description="WGR" evidence="12">
    <location>
        <begin position="1637"/>
        <end position="1727"/>
    </location>
</feature>
<evidence type="ECO:0000313" key="13">
    <source>
        <dbReference type="EMBL" id="OLQ02258.1"/>
    </source>
</evidence>
<keyword evidence="4" id="KW-0548">Nucleotidyltransferase</keyword>
<organism evidence="13 14">
    <name type="scientific">Symbiodinium microadriaticum</name>
    <name type="common">Dinoflagellate</name>
    <name type="synonym">Zooxanthella microadriatica</name>
    <dbReference type="NCBI Taxonomy" id="2951"/>
    <lineage>
        <taxon>Eukaryota</taxon>
        <taxon>Sar</taxon>
        <taxon>Alveolata</taxon>
        <taxon>Dinophyceae</taxon>
        <taxon>Suessiales</taxon>
        <taxon>Symbiodiniaceae</taxon>
        <taxon>Symbiodinium</taxon>
    </lineage>
</organism>
<dbReference type="InterPro" id="IPR036930">
    <property type="entry name" value="WGR_dom_sf"/>
</dbReference>
<dbReference type="Gene3D" id="2.20.140.10">
    <property type="entry name" value="WGR domain"/>
    <property type="match status" value="1"/>
</dbReference>
<dbReference type="InterPro" id="IPR008893">
    <property type="entry name" value="WGR_domain"/>
</dbReference>
<evidence type="ECO:0000256" key="8">
    <source>
        <dbReference type="ARBA" id="ARBA00024347"/>
    </source>
</evidence>
<dbReference type="SUPFAM" id="SSF50985">
    <property type="entry name" value="RCC1/BLIP-II"/>
    <property type="match status" value="5"/>
</dbReference>
<dbReference type="Gene3D" id="3.90.176.10">
    <property type="entry name" value="Toxin ADP-ribosyltransferase, Chain A, domain 1"/>
    <property type="match status" value="1"/>
</dbReference>
<evidence type="ECO:0000256" key="10">
    <source>
        <dbReference type="SAM" id="MobiDB-lite"/>
    </source>
</evidence>
<dbReference type="GO" id="GO:0016779">
    <property type="term" value="F:nucleotidyltransferase activity"/>
    <property type="evidence" value="ECO:0007669"/>
    <property type="project" value="UniProtKB-KW"/>
</dbReference>
<sequence length="2817" mass="297994">MEKYDLEGGPSTNPDAGMGLFTTKQVKPRTKYPLKGPGTAVALFFAVHCKQDGTGRLTETHLAANWDTGPAPSQEALNALRPMQRLQTWCKSCCNGSISNHRTTYNFEKKKMRCHHMKATVQAALDETVGTLKRRAQVALGVGTGRLLDSSGCVLEGCVLIKKSRVQNGDSLILLGSNTVQIQATNGAFAAILDDGSVVTWGNAAFGADSSAVQTQLKNVQQIQASYGAFAAILDDGSVVTWGHDFFGVDSSSVQTQLKNVNVQQIQASNGAFAAIVDDGSVVTWGNDAFGADSSTVQTQLKKVQQIQASAGAFAAILDDGSVVTWGNDEFGADGSTVQTQLKKVQQIQASNGAFAAVLDDGSVVTWGDAFVGVLSSTEQTQLKNVQQIQASYGAFAAILDDGSVVAWGSVSYGADSSAVQAQLKNVQQIQASNGAFAAILDDGSVVTWGNDEYGADSSAVQTQLKTVQQIQASNGAFAAILDDGSVVTWGNDFFGADSSAVETQLKNVQQIQASAGAFAAILEDGTVVTWGKAAHGGIKKTHGGTSGAKERRIQTVAATVRRSPLKIWASALFRGLNLLRQNLLPQVGLGRAGPKKKAREDLLAQDTRRTSVIHPGDDIGAELENGPERKKSMSRSRHQHSDDDFDQFSEAEHDDATVPKGSLSSDSGGWTPSFAGRSEPPNTYVLAVEFYCPDETVNALGRRAQIVLGVGKGRLMDSSGGSLDGYIPIKKAKIQDGDSLTLQVSRSQVQATGRAFVAVLGDGSLVTWGSAAFGGDCSAVKARLGNVQHVQASGGAFAAILGDGSVATWGHAGYGGDSSAVQEQLKTVQQVQASNRAFAAILSDGSVVTWGHAGYGGDCSAVQGLLKNVQQIQASDSAFAAVLGDGSVVTWGDADCGGDSSAVQGQLKTVQQVQASGGAFAAILGDGSVVTWGSAGCGGDSSAVQFQLKTVQQVQASGGAFAAILGDGSILTWGDAEFGGDSSEVRDQLKNVQKVQATDGAFAAILGDGSVVAWGDADCGGDSSEVQDQLKNVLQVQTSGFAFSAILNDGSVVTWGDADCGGDSRAVQHKLKNVRQVQATPGGAGAFAALLGDGSVVAWGTAKYGGDCSAVQAQLKNVEQIQSSGAAFAAILGDGSMVTWGDPDCGDDDVDGEVAIKRVAVIERPQTADEEELRGPLRPVADGRRLPSRPPTVPLTSSGVQGLQDFFTDEEDSSPLAPKQQSVPRIPLAASKRPQRGEANEPKLPTSASQSFLSDSDSDAKSPPARSSTMPILMEEPIDLSTSPIREESPIQPQSPLQPHSADLQLAPAQAQSREMRFPAKSEARALPSSREDSPKRLVTLQPLPEVSLFVDAAEATHPPPTPQFDVSGSSALSPALRSWEEIGDLGSSPSEAAATTTASLGVASRSIASNGSPRSPFSEETQDLSPSPLKRQLEELEEQQRQIQSSLTQADEVARCHSLTAELLEALETERRRHSEDIRAWELRLQTQLHEHEAKWLSEVRMPLARAVLGALLEGDLEAVFAAHLCNRHRSEMPPKIPAWVAAKARAGVKARAAPKARPEAKAKAKAKAKAAARSAPAAAGAKRKAAPREAAPSKVRRAASADNVGKAKAERSTAMKSGGGGKKVVDKLVPGAGGFKVYEDYSVKLNQTNVDGNNNKYYIIQLLTGHGEYHTWNRWGRVGESGQTKFQSFSDVGKAIKDFEKKFRDKTCNAWENRDDFKKKAGKYIIVETEEGEGGGDAAPMGKLTEAQIGKGQTALGKIEYYSLIPQDFGRKRPPSINTIGMLEQQQELLKFFLRMGFEEVECDKSLSPVEGGRKSRPGPGHHRASDVMCRLLSFVTQTTDKSLGDYFDLICRLAIVDLLLAVAFAVQLGLSASLFTSDSDEESFVGKFLPVLGVWVVIIWLSDAALVMHFGRCVNEASTSHSVCPDKVADLLYRKRLCLVVSSLGLVVYLGRFCVELWQLKEQGLQETMSLPICIMAVVMLVKVLRLLTLNSFSSWVRMTAGTSSVCADVVIWGGTFWPKLLLFFPRVMELPLPSSLGDAAGSVAHKGSITESNSKAVTLAKKQAGKPNRKMTEKEYAAIMLYTSNAIYKDLNQALLTVEVGLLSGKTATVEAAVDEEVEALRLRAQTALGVGQGRLLDSSGNVLDVCASIKDARVLTGDLLTLHLGRVQIQANRRAFAAILGDGSLATWGADDAGGDSSAARGKLKNVQQIQSSGRAFAAILGDRSVVTWGDYEFGGDSSAVQERLQNVQQIQASFCAFAAVLGDGSVVTWGDADLGGDSSAVQDQLKNVQQVQASSYGFAAILGEGYVVTWGRGDLGGDSRAVQDQLKSVQYIQASGYGFAAVLRDGSVVTWGDADSSVVQHQLKTVQHIQASSSTSFAAILADASVITWGDAEFGGDSRAVQDKLKNVQQIQASSKAFAAILADGSVVTWGDADFGGDSSAVQDRLQNVKQVQASDRAFSAVLGDGSVATWGDAEYGGDDSAVQDQLKNVRQIQASYGAFAAILSGSSVVTWGNAGLGGDSSAVQDQLQTVQHIQASYGAFAAILDDGSIVTWGDAEYGGDSRRNLDCTALGYFVEFGGDGNRGKLKKYFKYLRLFFESMNALPKQKRKLWRGLSVDLHSNPQYKVGGTVVWWGISSCTSDQNVAKNFAKGCGGKCTVITVESKTASDISQVTFYSNEKESLLSPGTELKVKSNKMSGNVCEITLEVEALQAEVARLRAGPHSAEEEPPSAPPEKTGHEKEAPEEAAPPDEGPGSWILTGKAHGSGGSAGSTASSLSMCESLWQRPKMPSAPKEEVEVEVVAAQDFYHQQ</sequence>
<evidence type="ECO:0000256" key="3">
    <source>
        <dbReference type="ARBA" id="ARBA00022679"/>
    </source>
</evidence>
<comment type="subcellular location">
    <subcellularLocation>
        <location evidence="1">Nucleus</location>
    </subcellularLocation>
</comment>
<proteinExistence type="inferred from homology"/>
<feature type="transmembrane region" description="Helical" evidence="11">
    <location>
        <begin position="1892"/>
        <end position="1915"/>
    </location>
</feature>
<gene>
    <name evidence="13" type="primary">PARP3</name>
    <name evidence="13" type="ORF">AK812_SmicGene14928</name>
</gene>
<feature type="transmembrane region" description="Helical" evidence="11">
    <location>
        <begin position="1857"/>
        <end position="1880"/>
    </location>
</feature>
<feature type="region of interest" description="Disordered" evidence="10">
    <location>
        <begin position="1"/>
        <end position="20"/>
    </location>
</feature>
<feature type="region of interest" description="Disordered" evidence="10">
    <location>
        <begin position="1407"/>
        <end position="1429"/>
    </location>
</feature>
<dbReference type="Pfam" id="PF05406">
    <property type="entry name" value="WGR"/>
    <property type="match status" value="1"/>
</dbReference>
<dbReference type="PANTHER" id="PTHR22870">
    <property type="entry name" value="REGULATOR OF CHROMOSOME CONDENSATION"/>
    <property type="match status" value="1"/>
</dbReference>
<evidence type="ECO:0000259" key="12">
    <source>
        <dbReference type="PROSITE" id="PS51977"/>
    </source>
</evidence>
<evidence type="ECO:0000256" key="4">
    <source>
        <dbReference type="ARBA" id="ARBA00022695"/>
    </source>
</evidence>
<evidence type="ECO:0000256" key="7">
    <source>
        <dbReference type="ARBA" id="ARBA00023242"/>
    </source>
</evidence>
<feature type="compositionally biased region" description="Low complexity" evidence="10">
    <location>
        <begin position="1574"/>
        <end position="1583"/>
    </location>
</feature>
<evidence type="ECO:0000256" key="11">
    <source>
        <dbReference type="SAM" id="Phobius"/>
    </source>
</evidence>
<feature type="compositionally biased region" description="Basic and acidic residues" evidence="10">
    <location>
        <begin position="1315"/>
        <end position="1337"/>
    </location>
</feature>
<comment type="similarity">
    <text evidence="8">Belongs to the ARTD/PARP family.</text>
</comment>
<evidence type="ECO:0000256" key="2">
    <source>
        <dbReference type="ARBA" id="ARBA00022676"/>
    </source>
</evidence>
<dbReference type="PANTHER" id="PTHR22870:SF466">
    <property type="entry name" value="ANKYRIN REPEAT-CONTAINING PROTEIN"/>
    <property type="match status" value="1"/>
</dbReference>
<feature type="coiled-coil region" evidence="9">
    <location>
        <begin position="1431"/>
        <end position="1486"/>
    </location>
</feature>
<dbReference type="Gene3D" id="1.20.142.10">
    <property type="entry name" value="Poly(ADP-ribose) polymerase, regulatory domain"/>
    <property type="match status" value="1"/>
</dbReference>
<keyword evidence="11" id="KW-1133">Transmembrane helix</keyword>
<dbReference type="SUPFAM" id="SSF56399">
    <property type="entry name" value="ADP-ribosylation"/>
    <property type="match status" value="1"/>
</dbReference>
<reference evidence="13 14" key="1">
    <citation type="submission" date="2016-02" db="EMBL/GenBank/DDBJ databases">
        <title>Genome analysis of coral dinoflagellate symbionts highlights evolutionary adaptations to a symbiotic lifestyle.</title>
        <authorList>
            <person name="Aranda M."/>
            <person name="Li Y."/>
            <person name="Liew Y.J."/>
            <person name="Baumgarten S."/>
            <person name="Simakov O."/>
            <person name="Wilson M."/>
            <person name="Piel J."/>
            <person name="Ashoor H."/>
            <person name="Bougouffa S."/>
            <person name="Bajic V.B."/>
            <person name="Ryu T."/>
            <person name="Ravasi T."/>
            <person name="Bayer T."/>
            <person name="Micklem G."/>
            <person name="Kim H."/>
            <person name="Bhak J."/>
            <person name="Lajeunesse T.C."/>
            <person name="Voolstra C.R."/>
        </authorList>
    </citation>
    <scope>NUCLEOTIDE SEQUENCE [LARGE SCALE GENOMIC DNA]</scope>
    <source>
        <strain evidence="13 14">CCMP2467</strain>
    </source>
</reference>
<keyword evidence="7" id="KW-0539">Nucleus</keyword>
<feature type="region of interest" description="Disordered" evidence="10">
    <location>
        <begin position="1168"/>
        <end position="1338"/>
    </location>
</feature>
<evidence type="ECO:0000256" key="5">
    <source>
        <dbReference type="ARBA" id="ARBA00022737"/>
    </source>
</evidence>
<accession>A0A1Q9E4B2</accession>
<dbReference type="InterPro" id="IPR051210">
    <property type="entry name" value="Ub_ligase/GEF_domain"/>
</dbReference>
<keyword evidence="9" id="KW-0175">Coiled coil</keyword>
<dbReference type="EMBL" id="LSRX01000269">
    <property type="protein sequence ID" value="OLQ02258.1"/>
    <property type="molecule type" value="Genomic_DNA"/>
</dbReference>
<keyword evidence="5" id="KW-0677">Repeat</keyword>
<feature type="compositionally biased region" description="Polar residues" evidence="10">
    <location>
        <begin position="1408"/>
        <end position="1427"/>
    </location>
</feature>
<feature type="region of interest" description="Disordered" evidence="10">
    <location>
        <begin position="2725"/>
        <end position="2801"/>
    </location>
</feature>
<dbReference type="GO" id="GO:0003950">
    <property type="term" value="F:NAD+ poly-ADP-ribosyltransferase activity"/>
    <property type="evidence" value="ECO:0007669"/>
    <property type="project" value="InterPro"/>
</dbReference>
<dbReference type="SUPFAM" id="SSF142921">
    <property type="entry name" value="WGR domain-like"/>
    <property type="match status" value="1"/>
</dbReference>
<dbReference type="PROSITE" id="PS51977">
    <property type="entry name" value="WGR"/>
    <property type="match status" value="1"/>
</dbReference>